<accession>A0A9X1QP41</accession>
<dbReference type="Proteomes" id="UP001139336">
    <property type="component" value="Unassembled WGS sequence"/>
</dbReference>
<dbReference type="AlphaFoldDB" id="A0A9X1QP41"/>
<sequence length="112" mass="11925">MKITMTLDLENLSFADLSEFSQAAARNGVRPETEIHYDPEARVLTLSFDSAETTVGDIPPESADNADSPGAAAGAGEKQIPRDVGEQVVNGVIEFLTGRRRPPEGGYGSFLS</sequence>
<name>A0A9X1QP41_9CORY</name>
<evidence type="ECO:0000256" key="1">
    <source>
        <dbReference type="SAM" id="MobiDB-lite"/>
    </source>
</evidence>
<protein>
    <submittedName>
        <fullName evidence="2">Uncharacterized protein</fullName>
    </submittedName>
</protein>
<proteinExistence type="predicted"/>
<keyword evidence="3" id="KW-1185">Reference proteome</keyword>
<dbReference type="EMBL" id="JAKGSI010000001">
    <property type="protein sequence ID" value="MCF4006226.1"/>
    <property type="molecule type" value="Genomic_DNA"/>
</dbReference>
<gene>
    <name evidence="2" type="ORF">L1O03_03415</name>
</gene>
<feature type="region of interest" description="Disordered" evidence="1">
    <location>
        <begin position="53"/>
        <end position="83"/>
    </location>
</feature>
<reference evidence="2" key="1">
    <citation type="submission" date="2022-01" db="EMBL/GenBank/DDBJ databases">
        <title>Corynebacterium sp. nov isolated from isolated from the feces of the greater white-fronted geese (Anser albifrons) at Poyang Lake, PR China.</title>
        <authorList>
            <person name="Liu Q."/>
        </authorList>
    </citation>
    <scope>NUCLEOTIDE SEQUENCE</scope>
    <source>
        <strain evidence="2">JCM 32435</strain>
    </source>
</reference>
<evidence type="ECO:0000313" key="2">
    <source>
        <dbReference type="EMBL" id="MCF4006226.1"/>
    </source>
</evidence>
<dbReference type="RefSeq" id="WP_236117995.1">
    <property type="nucleotide sequence ID" value="NZ_JAKGSI010000001.1"/>
</dbReference>
<organism evidence="2 3">
    <name type="scientific">Corynebacterium uropygiale</name>
    <dbReference type="NCBI Taxonomy" id="1775911"/>
    <lineage>
        <taxon>Bacteria</taxon>
        <taxon>Bacillati</taxon>
        <taxon>Actinomycetota</taxon>
        <taxon>Actinomycetes</taxon>
        <taxon>Mycobacteriales</taxon>
        <taxon>Corynebacteriaceae</taxon>
        <taxon>Corynebacterium</taxon>
    </lineage>
</organism>
<evidence type="ECO:0000313" key="3">
    <source>
        <dbReference type="Proteomes" id="UP001139336"/>
    </source>
</evidence>
<comment type="caution">
    <text evidence="2">The sequence shown here is derived from an EMBL/GenBank/DDBJ whole genome shotgun (WGS) entry which is preliminary data.</text>
</comment>